<evidence type="ECO:0000313" key="2">
    <source>
        <dbReference type="EMBL" id="AIQ70335.1"/>
    </source>
</evidence>
<dbReference type="Pfam" id="PF04397">
    <property type="entry name" value="LytTR"/>
    <property type="match status" value="1"/>
</dbReference>
<evidence type="ECO:0000313" key="3">
    <source>
        <dbReference type="Proteomes" id="UP000029500"/>
    </source>
</evidence>
<feature type="domain" description="HTH LytTR-type" evidence="1">
    <location>
        <begin position="13"/>
        <end position="115"/>
    </location>
</feature>
<protein>
    <recommendedName>
        <fullName evidence="1">HTH LytTR-type domain-containing protein</fullName>
    </recommendedName>
</protein>
<sequence length="137" mass="15418">MNYLTVTENENGAGLQQLLIDEILYMQFDNGVLISIYTDRGHYYTVGPLRFWESAFGKVGLNFIRLDRGVLANLNKIKAVDSEYKIAYFDTSITRDTKRCTMSTGGYKALHDAFGISQKSSITGIKMLKGLSWQTSP</sequence>
<dbReference type="RefSeq" id="WP_025705944.1">
    <property type="nucleotide sequence ID" value="NZ_CP009287.1"/>
</dbReference>
<dbReference type="eggNOG" id="COG3279">
    <property type="taxonomic scope" value="Bacteria"/>
</dbReference>
<dbReference type="OrthoDB" id="2664085at2"/>
<dbReference type="AlphaFoldDB" id="A0A089MD95"/>
<dbReference type="Proteomes" id="UP000029500">
    <property type="component" value="Chromosome"/>
</dbReference>
<dbReference type="InterPro" id="IPR007492">
    <property type="entry name" value="LytTR_DNA-bd_dom"/>
</dbReference>
<keyword evidence="3" id="KW-1185">Reference proteome</keyword>
<organism evidence="2 3">
    <name type="scientific">Paenibacillus graminis</name>
    <dbReference type="NCBI Taxonomy" id="189425"/>
    <lineage>
        <taxon>Bacteria</taxon>
        <taxon>Bacillati</taxon>
        <taxon>Bacillota</taxon>
        <taxon>Bacilli</taxon>
        <taxon>Bacillales</taxon>
        <taxon>Paenibacillaceae</taxon>
        <taxon>Paenibacillus</taxon>
    </lineage>
</organism>
<reference evidence="2 3" key="1">
    <citation type="submission" date="2014-08" db="EMBL/GenBank/DDBJ databases">
        <title>Comparative genomics of the Paenibacillus odorifer group.</title>
        <authorList>
            <person name="den Bakker H.C."/>
            <person name="Tsai Y.-C."/>
            <person name="Martin N."/>
            <person name="Korlach J."/>
            <person name="Wiedmann M."/>
        </authorList>
    </citation>
    <scope>NUCLEOTIDE SEQUENCE [LARGE SCALE GENOMIC DNA]</scope>
    <source>
        <strain evidence="2 3">DSM 15220</strain>
    </source>
</reference>
<dbReference type="SMART" id="SM00850">
    <property type="entry name" value="LytTR"/>
    <property type="match status" value="1"/>
</dbReference>
<dbReference type="Gene3D" id="2.40.50.1020">
    <property type="entry name" value="LytTr DNA-binding domain"/>
    <property type="match status" value="1"/>
</dbReference>
<dbReference type="HOGENOM" id="CLU_154561_0_0_9"/>
<dbReference type="EMBL" id="CP009287">
    <property type="protein sequence ID" value="AIQ70335.1"/>
    <property type="molecule type" value="Genomic_DNA"/>
</dbReference>
<gene>
    <name evidence="2" type="ORF">PGRAT_23860</name>
</gene>
<name>A0A089MD95_9BACL</name>
<evidence type="ECO:0000259" key="1">
    <source>
        <dbReference type="SMART" id="SM00850"/>
    </source>
</evidence>
<dbReference type="KEGG" id="pgm:PGRAT_23860"/>
<proteinExistence type="predicted"/>
<dbReference type="GO" id="GO:0003677">
    <property type="term" value="F:DNA binding"/>
    <property type="evidence" value="ECO:0007669"/>
    <property type="project" value="InterPro"/>
</dbReference>
<accession>A0A089MD95</accession>